<evidence type="ECO:0000256" key="5">
    <source>
        <dbReference type="ARBA" id="ARBA00022989"/>
    </source>
</evidence>
<protein>
    <submittedName>
        <fullName evidence="7">Uncharacterized protein</fullName>
    </submittedName>
</protein>
<evidence type="ECO:0000313" key="7">
    <source>
        <dbReference type="EMBL" id="CAE8589432.1"/>
    </source>
</evidence>
<comment type="caution">
    <text evidence="7">The sequence shown here is derived from an EMBL/GenBank/DDBJ whole genome shotgun (WGS) entry which is preliminary data.</text>
</comment>
<feature type="non-terminal residue" evidence="7">
    <location>
        <position position="1"/>
    </location>
</feature>
<sequence length="82" mass="8994">VVWTGATNLAMLPACYLSSKHGFQYEAVIGLFTVFTSSAYHVCESLDVNLLGFNEGSQMLSRLVNARSTSSSQQQCMRTNQP</sequence>
<evidence type="ECO:0000256" key="6">
    <source>
        <dbReference type="ARBA" id="ARBA00023136"/>
    </source>
</evidence>
<name>A0A813DQM5_POLGL</name>
<dbReference type="Proteomes" id="UP000654075">
    <property type="component" value="Unassembled WGS sequence"/>
</dbReference>
<organism evidence="7 8">
    <name type="scientific">Polarella glacialis</name>
    <name type="common">Dinoflagellate</name>
    <dbReference type="NCBI Taxonomy" id="89957"/>
    <lineage>
        <taxon>Eukaryota</taxon>
        <taxon>Sar</taxon>
        <taxon>Alveolata</taxon>
        <taxon>Dinophyceae</taxon>
        <taxon>Suessiales</taxon>
        <taxon>Suessiaceae</taxon>
        <taxon>Polarella</taxon>
    </lineage>
</organism>
<dbReference type="GO" id="GO:0005886">
    <property type="term" value="C:plasma membrane"/>
    <property type="evidence" value="ECO:0007669"/>
    <property type="project" value="UniProtKB-SubCell"/>
</dbReference>
<keyword evidence="4" id="KW-0812">Transmembrane</keyword>
<comment type="similarity">
    <text evidence="2">Belongs to the TMEM8 family.</text>
</comment>
<reference evidence="7" key="1">
    <citation type="submission" date="2021-02" db="EMBL/GenBank/DDBJ databases">
        <authorList>
            <person name="Dougan E. K."/>
            <person name="Rhodes N."/>
            <person name="Thang M."/>
            <person name="Chan C."/>
        </authorList>
    </citation>
    <scope>NUCLEOTIDE SEQUENCE</scope>
</reference>
<keyword evidence="6" id="KW-0472">Membrane</keyword>
<dbReference type="AlphaFoldDB" id="A0A813DQM5"/>
<dbReference type="Pfam" id="PF12036">
    <property type="entry name" value="DUF3522"/>
    <property type="match status" value="1"/>
</dbReference>
<dbReference type="EMBL" id="CAJNNV010003695">
    <property type="protein sequence ID" value="CAE8589432.1"/>
    <property type="molecule type" value="Genomic_DNA"/>
</dbReference>
<gene>
    <name evidence="7" type="ORF">PGLA1383_LOCUS8194</name>
</gene>
<dbReference type="OrthoDB" id="431256at2759"/>
<keyword evidence="8" id="KW-1185">Reference proteome</keyword>
<evidence type="ECO:0000256" key="3">
    <source>
        <dbReference type="ARBA" id="ARBA00022475"/>
    </source>
</evidence>
<evidence type="ECO:0000256" key="1">
    <source>
        <dbReference type="ARBA" id="ARBA00004651"/>
    </source>
</evidence>
<comment type="subcellular location">
    <subcellularLocation>
        <location evidence="1">Cell membrane</location>
        <topology evidence="1">Multi-pass membrane protein</topology>
    </subcellularLocation>
</comment>
<evidence type="ECO:0000256" key="4">
    <source>
        <dbReference type="ARBA" id="ARBA00022692"/>
    </source>
</evidence>
<accession>A0A813DQM5</accession>
<evidence type="ECO:0000313" key="8">
    <source>
        <dbReference type="Proteomes" id="UP000654075"/>
    </source>
</evidence>
<proteinExistence type="inferred from homology"/>
<dbReference type="InterPro" id="IPR021910">
    <property type="entry name" value="NGX6/PGAP6/MYMK"/>
</dbReference>
<keyword evidence="3" id="KW-1003">Cell membrane</keyword>
<keyword evidence="5" id="KW-1133">Transmembrane helix</keyword>
<evidence type="ECO:0000256" key="2">
    <source>
        <dbReference type="ARBA" id="ARBA00005542"/>
    </source>
</evidence>